<name>A0A6J5M963_9CAUD</name>
<sequence>MSKLIYQAKQLKLHQRATMLLQLLKEAQGRQNLFEADLAEWRRGLDDTRTMISEEDLLIKIARMNDVQKRILKSYHFLILDLYTLTEDFMLPINLLHF</sequence>
<proteinExistence type="predicted"/>
<organism evidence="1">
    <name type="scientific">uncultured Caudovirales phage</name>
    <dbReference type="NCBI Taxonomy" id="2100421"/>
    <lineage>
        <taxon>Viruses</taxon>
        <taxon>Duplodnaviria</taxon>
        <taxon>Heunggongvirae</taxon>
        <taxon>Uroviricota</taxon>
        <taxon>Caudoviricetes</taxon>
        <taxon>Peduoviridae</taxon>
        <taxon>Maltschvirus</taxon>
        <taxon>Maltschvirus maltsch</taxon>
    </lineage>
</organism>
<accession>A0A6J5M963</accession>
<gene>
    <name evidence="1" type="ORF">UFOVP426_28</name>
</gene>
<dbReference type="EMBL" id="LR796396">
    <property type="protein sequence ID" value="CAB4141730.1"/>
    <property type="molecule type" value="Genomic_DNA"/>
</dbReference>
<protein>
    <submittedName>
        <fullName evidence="1">Uncharacterized protein</fullName>
    </submittedName>
</protein>
<reference evidence="1" key="1">
    <citation type="submission" date="2020-04" db="EMBL/GenBank/DDBJ databases">
        <authorList>
            <person name="Chiriac C."/>
            <person name="Salcher M."/>
            <person name="Ghai R."/>
            <person name="Kavagutti S V."/>
        </authorList>
    </citation>
    <scope>NUCLEOTIDE SEQUENCE</scope>
</reference>
<evidence type="ECO:0000313" key="1">
    <source>
        <dbReference type="EMBL" id="CAB4141730.1"/>
    </source>
</evidence>